<keyword evidence="11" id="KW-0946">Virion</keyword>
<evidence type="ECO:0000256" key="7">
    <source>
        <dbReference type="ARBA" id="ARBA00022692"/>
    </source>
</evidence>
<evidence type="ECO:0000256" key="11">
    <source>
        <dbReference type="ARBA" id="ARBA00022844"/>
    </source>
</evidence>
<dbReference type="GO" id="GO:0055036">
    <property type="term" value="C:virion membrane"/>
    <property type="evidence" value="ECO:0007669"/>
    <property type="project" value="UniProtKB-SubCell"/>
</dbReference>
<feature type="transmembrane region" description="Helical" evidence="19">
    <location>
        <begin position="213"/>
        <end position="242"/>
    </location>
</feature>
<keyword evidence="8" id="KW-0732">Signal</keyword>
<dbReference type="GeneID" id="65100120"/>
<evidence type="ECO:0000256" key="9">
    <source>
        <dbReference type="ARBA" id="ARBA00022804"/>
    </source>
</evidence>
<feature type="transmembrane region" description="Helical" evidence="19">
    <location>
        <begin position="453"/>
        <end position="476"/>
    </location>
</feature>
<keyword evidence="6" id="KW-0945">Host-virus interaction</keyword>
<evidence type="ECO:0000256" key="14">
    <source>
        <dbReference type="ARBA" id="ARBA00023136"/>
    </source>
</evidence>
<keyword evidence="16" id="KW-1038">Host endoplasmic reticulum</keyword>
<evidence type="ECO:0000256" key="15">
    <source>
        <dbReference type="ARBA" id="ARBA00023180"/>
    </source>
</evidence>
<dbReference type="GO" id="GO:0044178">
    <property type="term" value="C:host cell Golgi membrane"/>
    <property type="evidence" value="ECO:0007669"/>
    <property type="project" value="UniProtKB-SubCell"/>
</dbReference>
<feature type="domain" description="Bunyavirus glycoprotein G2" evidence="21">
    <location>
        <begin position="21"/>
        <end position="301"/>
    </location>
</feature>
<dbReference type="RefSeq" id="YP_010085076.1">
    <property type="nucleotide sequence ID" value="NC_055193.1"/>
</dbReference>
<feature type="transmembrane region" description="Helical" evidence="19">
    <location>
        <begin position="310"/>
        <end position="333"/>
    </location>
</feature>
<evidence type="ECO:0000256" key="3">
    <source>
        <dbReference type="ARBA" id="ARBA00004482"/>
    </source>
</evidence>
<dbReference type="InterPro" id="IPR005167">
    <property type="entry name" value="Bunya_G1"/>
</dbReference>
<dbReference type="InterPro" id="IPR014413">
    <property type="entry name" value="M_poly_OrthobunV"/>
</dbReference>
<name>A0A0P0CNZ1_9VIRU</name>
<dbReference type="EMBL" id="KR149248">
    <property type="protein sequence ID" value="ALI93834.1"/>
    <property type="molecule type" value="Viral_cRNA"/>
</dbReference>
<keyword evidence="12" id="KW-1043">Host membrane</keyword>
<evidence type="ECO:0000256" key="8">
    <source>
        <dbReference type="ARBA" id="ARBA00022729"/>
    </source>
</evidence>
<dbReference type="Pfam" id="PF03557">
    <property type="entry name" value="Bunya_G1"/>
    <property type="match status" value="1"/>
</dbReference>
<reference evidence="22 23" key="1">
    <citation type="journal article" date="2015" name="Arch. Virol.">
        <title>Complete genome sequence of trivittatus virus.</title>
        <authorList>
            <person name="Groseth A."/>
            <person name="Vine V."/>
            <person name="Weisend C."/>
            <person name="Ebihara H."/>
        </authorList>
    </citation>
    <scope>NUCLEOTIDE SEQUENCE [LARGE SCALE GENOMIC DNA]</scope>
    <source>
        <strain evidence="22">Eklund</strain>
    </source>
</reference>
<accession>A0A0P0CNZ1</accession>
<evidence type="ECO:0000259" key="20">
    <source>
        <dbReference type="Pfam" id="PF03557"/>
    </source>
</evidence>
<evidence type="ECO:0000256" key="16">
    <source>
        <dbReference type="ARBA" id="ARBA00023184"/>
    </source>
</evidence>
<keyword evidence="17" id="KW-1160">Virus entry into host cell</keyword>
<protein>
    <recommendedName>
        <fullName evidence="5">Envelopment polyprotein</fullName>
    </recommendedName>
    <alternativeName>
        <fullName evidence="18">M polyprotein</fullName>
    </alternativeName>
</protein>
<evidence type="ECO:0000259" key="21">
    <source>
        <dbReference type="Pfam" id="PF03563"/>
    </source>
</evidence>
<dbReference type="PIRSF" id="PIRSF003944">
    <property type="entry name" value="M_poly_OrthobunV"/>
    <property type="match status" value="1"/>
</dbReference>
<sequence>MRNMIVFALLTIVAASPVYKRCFQDGAIVRQEYSKNAVTEVCLKDDVSMIKTEAEYFKNSTGVFSKNIAYRKWLVSDWNECRPQKSANGHINVIEVQPDLSLQTNSYVCAATCVISIDKETAQVRLQTDTTNHFEISGTTVKSGWFKSTTYLTLDQTCEHLKISCGSKSVQLHACFNQHMSCVRFLHRTILPGNIANSICQNIEIIILTSLSLFIFLFLTIISKTYICYVLIPIFIPIAYVYGFIYNKSCKKCKLCGLVYHPFTECGSHCVCGAKYDTSDRMKMHRSSGLCPGYKSLRAARSMCKSKGPASILSLLSAVLILTFVTPITAISLKDEEKETYKLSELPDDMVNLETKIDLYFQMCLINYATTWALIFCALITACLFKKLQHKFLDYYAVYCHECDMYHERRGLKYNGDFSNKCRQCTCGQYEDATGLLTHRKSYNCLVQYKAKWMLNFLITYAILVIIKDSVMIVGASNTDVKDCLDQEEITWNCTGPFLNMGRCTRPQKKENYGNIATQLKGLDVLSALDMPAVGKIPEDIAGALSYIESKKTYHEQLTLEFAMLTRYCDFYKQYADNSGYSQTTWRAYIRSHDFGVCIMYPNQHFCRCVKMGEKCTSSNWDFANQMANYYNGKQNRFNKDLNLALYTMHHAFRGSTSYLISKVLHEKKYDQLTNLLTQLKTKYPGNALLKALIDYQIYLKSLSEMSSFTPDELWDDLQYVPAPTFKPNLGRSEDNEYKFDKSRIVDPQTTCTSLKGVNCLSPRSRASVSDIIACGQATQPALFYVPNDKIHQSNTDQNQYCIGDSHCLTKFTPITEELLAAVKKSKCQAFDLDNIVKTSPSTGVRSCLVKKFGNCNTTNQVWPITICSDDQYYYTDTKQSYDSYQDIGHFCLSPRCSTIRYPVNPKHLSACTWTEEYTPVDKISVTNIEEIEQYKKALLQKLQTGLNIFKYRKTSNLPHIKPMYKYITVQGTETAEGVENAYIESEMPALAGSSSGFKVLSKEGNHLFDVVAYIKSASYSSVYNKLYSTGPTLGINVKHDEKCTGPCPANIPHKTGWLTFARERTSTWGCEEYGCLAISDGCVFGSCQDIIKPEMTVYRKQTDEIVTVELCLTFVDKTYCTELNAVTPIISDLFEVQFKTVESYSLPKIVAIKNHQIFVGQINDIGTYSKGCGNVQVFNGTNYGSGTPRFDYLCHLASRKEVIMRKCFDNDYQACKFLQQPSSFRLEEEGETVTIIDYKKILGTIKMKAIFGDVKYKTFSEKVDINAEGVCAGCINCFESINCEFTIHSTVETSCPLVADCQLFHDRLLITPNEHKYAIKAICKDKPSNTLRFSICNTKVEATVTIIDAKPILELAPVDQTAYIKEKDERCKTWLCRVKDEGVAVLLEPFKNLFGSYIGIFYGIILVVLAILVCIYIVLPVCFKIKDTLKKHEDAYKREMKIR</sequence>
<evidence type="ECO:0000256" key="19">
    <source>
        <dbReference type="SAM" id="Phobius"/>
    </source>
</evidence>
<evidence type="ECO:0000313" key="23">
    <source>
        <dbReference type="Proteomes" id="UP000141471"/>
    </source>
</evidence>
<dbReference type="GO" id="GO:0044003">
    <property type="term" value="P:symbiont-mediated perturbation of host process"/>
    <property type="evidence" value="ECO:0007669"/>
    <property type="project" value="InterPro"/>
</dbReference>
<keyword evidence="15" id="KW-0325">Glycoprotein</keyword>
<dbReference type="GO" id="GO:0044167">
    <property type="term" value="C:host cell endoplasmic reticulum membrane"/>
    <property type="evidence" value="ECO:0007669"/>
    <property type="project" value="UniProtKB-SubCell"/>
</dbReference>
<dbReference type="GO" id="GO:0019062">
    <property type="term" value="P:virion attachment to host cell"/>
    <property type="evidence" value="ECO:0007669"/>
    <property type="project" value="UniProtKB-KW"/>
</dbReference>
<evidence type="ECO:0000256" key="10">
    <source>
        <dbReference type="ARBA" id="ARBA00022812"/>
    </source>
</evidence>
<keyword evidence="13 19" id="KW-1133">Transmembrane helix</keyword>
<proteinExistence type="predicted"/>
<feature type="transmembrane region" description="Helical" evidence="19">
    <location>
        <begin position="1401"/>
        <end position="1424"/>
    </location>
</feature>
<evidence type="ECO:0000256" key="13">
    <source>
        <dbReference type="ARBA" id="ARBA00022989"/>
    </source>
</evidence>
<evidence type="ECO:0000256" key="2">
    <source>
        <dbReference type="ARBA" id="ARBA00004252"/>
    </source>
</evidence>
<keyword evidence="23" id="KW-1185">Reference proteome</keyword>
<evidence type="ECO:0000313" key="22">
    <source>
        <dbReference type="EMBL" id="ALI93834.1"/>
    </source>
</evidence>
<dbReference type="InterPro" id="IPR005168">
    <property type="entry name" value="Bunya_G2"/>
</dbReference>
<evidence type="ECO:0000256" key="1">
    <source>
        <dbReference type="ARBA" id="ARBA00004244"/>
    </source>
</evidence>
<keyword evidence="7 19" id="KW-0812">Transmembrane</keyword>
<dbReference type="GO" id="GO:0046718">
    <property type="term" value="P:symbiont entry into host cell"/>
    <property type="evidence" value="ECO:0007669"/>
    <property type="project" value="UniProtKB-KW"/>
</dbReference>
<dbReference type="Pfam" id="PF03563">
    <property type="entry name" value="Bunya_G2"/>
    <property type="match status" value="1"/>
</dbReference>
<dbReference type="Proteomes" id="UP000141471">
    <property type="component" value="Genome"/>
</dbReference>
<evidence type="ECO:0000256" key="4">
    <source>
        <dbReference type="ARBA" id="ARBA00004563"/>
    </source>
</evidence>
<dbReference type="KEGG" id="vg:65100120"/>
<dbReference type="InterPro" id="IPR026400">
    <property type="entry name" value="Bunya_nonstruc_pro_NSm"/>
</dbReference>
<evidence type="ECO:0000256" key="18">
    <source>
        <dbReference type="ARBA" id="ARBA00031199"/>
    </source>
</evidence>
<dbReference type="NCBIfam" id="TIGR04210">
    <property type="entry name" value="bunya_NSm"/>
    <property type="match status" value="1"/>
</dbReference>
<evidence type="ECO:0000256" key="17">
    <source>
        <dbReference type="ARBA" id="ARBA00023296"/>
    </source>
</evidence>
<keyword evidence="9" id="KW-1161">Viral attachment to host cell</keyword>
<keyword evidence="10" id="KW-1040">Host Golgi apparatus</keyword>
<feature type="transmembrane region" description="Helical" evidence="19">
    <location>
        <begin position="359"/>
        <end position="385"/>
    </location>
</feature>
<evidence type="ECO:0000256" key="5">
    <source>
        <dbReference type="ARBA" id="ARBA00015294"/>
    </source>
</evidence>
<organism evidence="22 23">
    <name type="scientific">Trivittatus virus</name>
    <dbReference type="NCBI Taxonomy" id="35516"/>
    <lineage>
        <taxon>Viruses</taxon>
        <taxon>Riboviria</taxon>
        <taxon>Orthornavirae</taxon>
        <taxon>Negarnaviricota</taxon>
        <taxon>Polyploviricotina</taxon>
        <taxon>Bunyaviricetes</taxon>
        <taxon>Elliovirales</taxon>
        <taxon>Peribunyaviridae</taxon>
        <taxon>Orthobunyavirus</taxon>
        <taxon>Orthobunyavirus infirmati</taxon>
        <taxon>Orthobunyavirus achiotei</taxon>
    </lineage>
</organism>
<keyword evidence="14 19" id="KW-0472">Membrane</keyword>
<feature type="domain" description="Bunyavirus glycoprotein G1" evidence="20">
    <location>
        <begin position="513"/>
        <end position="1383"/>
    </location>
</feature>
<evidence type="ECO:0000256" key="12">
    <source>
        <dbReference type="ARBA" id="ARBA00022870"/>
    </source>
</evidence>
<comment type="subcellular location">
    <subcellularLocation>
        <location evidence="2">Host Golgi apparatus membrane</location>
        <topology evidence="2">Multi-pass membrane protein</topology>
    </subcellularLocation>
    <subcellularLocation>
        <location evidence="1">Host Golgi apparatus membrane</location>
        <topology evidence="1">Single-pass type I membrane protein</topology>
    </subcellularLocation>
    <subcellularLocation>
        <location evidence="3">Host endoplasmic reticulum membrane</location>
        <topology evidence="3">Single-pass type I membrane protein</topology>
    </subcellularLocation>
    <subcellularLocation>
        <location evidence="4">Virion membrane</location>
        <topology evidence="4">Single-pass type I membrane protein</topology>
    </subcellularLocation>
</comment>
<evidence type="ECO:0000256" key="6">
    <source>
        <dbReference type="ARBA" id="ARBA00022581"/>
    </source>
</evidence>